<evidence type="ECO:0000256" key="7">
    <source>
        <dbReference type="HAMAP-Rule" id="MF_01147"/>
    </source>
</evidence>
<dbReference type="EMBL" id="JBDKWZ010000001">
    <property type="protein sequence ID" value="MEN7546837.1"/>
    <property type="molecule type" value="Genomic_DNA"/>
</dbReference>
<dbReference type="HAMAP" id="MF_01147">
    <property type="entry name" value="Lgt"/>
    <property type="match status" value="1"/>
</dbReference>
<feature type="transmembrane region" description="Helical" evidence="7">
    <location>
        <begin position="97"/>
        <end position="116"/>
    </location>
</feature>
<feature type="transmembrane region" description="Helical" evidence="7">
    <location>
        <begin position="24"/>
        <end position="44"/>
    </location>
</feature>
<evidence type="ECO:0000256" key="4">
    <source>
        <dbReference type="ARBA" id="ARBA00022692"/>
    </source>
</evidence>
<evidence type="ECO:0000256" key="5">
    <source>
        <dbReference type="ARBA" id="ARBA00022989"/>
    </source>
</evidence>
<feature type="transmembrane region" description="Helical" evidence="7">
    <location>
        <begin position="337"/>
        <end position="355"/>
    </location>
</feature>
<proteinExistence type="inferred from homology"/>
<dbReference type="Proteomes" id="UP001403385">
    <property type="component" value="Unassembled WGS sequence"/>
</dbReference>
<feature type="transmembrane region" description="Helical" evidence="7">
    <location>
        <begin position="297"/>
        <end position="317"/>
    </location>
</feature>
<dbReference type="PANTHER" id="PTHR30589">
    <property type="entry name" value="PROLIPOPROTEIN DIACYLGLYCERYL TRANSFERASE"/>
    <property type="match status" value="1"/>
</dbReference>
<accession>A0AAW9RPK9</accession>
<keyword evidence="3 7" id="KW-0808">Transferase</keyword>
<evidence type="ECO:0000256" key="6">
    <source>
        <dbReference type="ARBA" id="ARBA00023136"/>
    </source>
</evidence>
<evidence type="ECO:0000256" key="2">
    <source>
        <dbReference type="ARBA" id="ARBA00022475"/>
    </source>
</evidence>
<reference evidence="8 9" key="1">
    <citation type="submission" date="2024-04" db="EMBL/GenBank/DDBJ databases">
        <title>Novel genus in family Flammeovirgaceae.</title>
        <authorList>
            <person name="Nguyen T.H."/>
            <person name="Vuong T.Q."/>
            <person name="Le H."/>
            <person name="Kim S.-G."/>
        </authorList>
    </citation>
    <scope>NUCLEOTIDE SEQUENCE [LARGE SCALE GENOMIC DNA]</scope>
    <source>
        <strain evidence="8 9">JCM 23209</strain>
    </source>
</reference>
<dbReference type="Pfam" id="PF01790">
    <property type="entry name" value="LGT"/>
    <property type="match status" value="1"/>
</dbReference>
<keyword evidence="4 7" id="KW-0812">Transmembrane</keyword>
<evidence type="ECO:0000256" key="3">
    <source>
        <dbReference type="ARBA" id="ARBA00022679"/>
    </source>
</evidence>
<dbReference type="InterPro" id="IPR001640">
    <property type="entry name" value="Lgt"/>
</dbReference>
<comment type="function">
    <text evidence="7">Catalyzes the transfer of the diacylglyceryl group from phosphatidylglycerol to the sulfhydryl group of the N-terminal cysteine of a prolipoprotein, the first step in the formation of mature lipoproteins.</text>
</comment>
<feature type="binding site" evidence="7">
    <location>
        <position position="144"/>
    </location>
    <ligand>
        <name>a 1,2-diacyl-sn-glycero-3-phospho-(1'-sn-glycerol)</name>
        <dbReference type="ChEBI" id="CHEBI:64716"/>
    </ligand>
</feature>
<organism evidence="8 9">
    <name type="scientific">Rapidithrix thailandica</name>
    <dbReference type="NCBI Taxonomy" id="413964"/>
    <lineage>
        <taxon>Bacteria</taxon>
        <taxon>Pseudomonadati</taxon>
        <taxon>Bacteroidota</taxon>
        <taxon>Cytophagia</taxon>
        <taxon>Cytophagales</taxon>
        <taxon>Flammeovirgaceae</taxon>
        <taxon>Rapidithrix</taxon>
    </lineage>
</organism>
<comment type="pathway">
    <text evidence="7">Protein modification; lipoprotein biosynthesis (diacylglyceryl transfer).</text>
</comment>
<evidence type="ECO:0000313" key="9">
    <source>
        <dbReference type="Proteomes" id="UP001403385"/>
    </source>
</evidence>
<comment type="similarity">
    <text evidence="1 7">Belongs to the Lgt family.</text>
</comment>
<keyword evidence="9" id="KW-1185">Reference proteome</keyword>
<dbReference type="EC" id="2.5.1.145" evidence="7"/>
<comment type="catalytic activity">
    <reaction evidence="7">
        <text>L-cysteinyl-[prolipoprotein] + a 1,2-diacyl-sn-glycero-3-phospho-(1'-sn-glycerol) = an S-1,2-diacyl-sn-glyceryl-L-cysteinyl-[prolipoprotein] + sn-glycerol 1-phosphate + H(+)</text>
        <dbReference type="Rhea" id="RHEA:56712"/>
        <dbReference type="Rhea" id="RHEA-COMP:14679"/>
        <dbReference type="Rhea" id="RHEA-COMP:14680"/>
        <dbReference type="ChEBI" id="CHEBI:15378"/>
        <dbReference type="ChEBI" id="CHEBI:29950"/>
        <dbReference type="ChEBI" id="CHEBI:57685"/>
        <dbReference type="ChEBI" id="CHEBI:64716"/>
        <dbReference type="ChEBI" id="CHEBI:140658"/>
        <dbReference type="EC" id="2.5.1.145"/>
    </reaction>
</comment>
<feature type="transmembrane region" description="Helical" evidence="7">
    <location>
        <begin position="273"/>
        <end position="290"/>
    </location>
</feature>
<sequence length="367" mass="41815">MDLLSFIVWDPIPEVIPSWSIPRWYGLFFAVGFLISQQIMFYFFRKDGRPEKDVETMTIYMVVATILGARFGHVFFYEPEIFLNNPIDVINFWDGGFSGLASHGGAVGILLALYIYSRRHTNQSYLWVLDRIVIVVALTGCLIRTGNLMNSEIIGKPTDSSLGFVFARSAEEAVESLEDYIDDVEASQGTHASAGNHLSPVDLRVEFKKQGLDEAAVKKILNYIQVNILSQSYVKQHIRQAADQPLDYSLDQEKGQYIATIHTQGVVRYPTQLFEAIFYLLTFAVLFLIWQKARHKLPEGFIFSLFLVILFGFRFFIEFLKENQVAFEDDIPLNMGQWLSIPLVLTGAVLMVVLLQKQNKKDKEIAS</sequence>
<protein>
    <recommendedName>
        <fullName evidence="7">Phosphatidylglycerol--prolipoprotein diacylglyceryl transferase</fullName>
        <ecNumber evidence="7">2.5.1.145</ecNumber>
    </recommendedName>
</protein>
<feature type="transmembrane region" description="Helical" evidence="7">
    <location>
        <begin position="56"/>
        <end position="77"/>
    </location>
</feature>
<comment type="subcellular location">
    <subcellularLocation>
        <location evidence="7">Cell membrane</location>
        <topology evidence="7">Multi-pass membrane protein</topology>
    </subcellularLocation>
</comment>
<feature type="transmembrane region" description="Helical" evidence="7">
    <location>
        <begin position="128"/>
        <end position="146"/>
    </location>
</feature>
<dbReference type="RefSeq" id="WP_346819617.1">
    <property type="nucleotide sequence ID" value="NZ_JBDKWZ010000001.1"/>
</dbReference>
<evidence type="ECO:0000313" key="8">
    <source>
        <dbReference type="EMBL" id="MEN7546837.1"/>
    </source>
</evidence>
<dbReference type="GO" id="GO:0008961">
    <property type="term" value="F:phosphatidylglycerol-prolipoprotein diacylglyceryl transferase activity"/>
    <property type="evidence" value="ECO:0007669"/>
    <property type="project" value="UniProtKB-UniRule"/>
</dbReference>
<dbReference type="AlphaFoldDB" id="A0AAW9RPK9"/>
<gene>
    <name evidence="7" type="primary">lgt</name>
    <name evidence="8" type="ORF">AAG747_02880</name>
</gene>
<keyword evidence="6 7" id="KW-0472">Membrane</keyword>
<keyword evidence="2 7" id="KW-1003">Cell membrane</keyword>
<name>A0AAW9RPK9_9BACT</name>
<keyword evidence="5 7" id="KW-1133">Transmembrane helix</keyword>
<dbReference type="PANTHER" id="PTHR30589:SF0">
    <property type="entry name" value="PHOSPHATIDYLGLYCEROL--PROLIPOPROTEIN DIACYLGLYCERYL TRANSFERASE"/>
    <property type="match status" value="1"/>
</dbReference>
<dbReference type="GO" id="GO:0042158">
    <property type="term" value="P:lipoprotein biosynthetic process"/>
    <property type="evidence" value="ECO:0007669"/>
    <property type="project" value="UniProtKB-UniRule"/>
</dbReference>
<comment type="caution">
    <text evidence="8">The sequence shown here is derived from an EMBL/GenBank/DDBJ whole genome shotgun (WGS) entry which is preliminary data.</text>
</comment>
<dbReference type="GO" id="GO:0005886">
    <property type="term" value="C:plasma membrane"/>
    <property type="evidence" value="ECO:0007669"/>
    <property type="project" value="UniProtKB-SubCell"/>
</dbReference>
<evidence type="ECO:0000256" key="1">
    <source>
        <dbReference type="ARBA" id="ARBA00007150"/>
    </source>
</evidence>